<sequence>RCVYKMPKFFHLDLWKVVPVPGSPDVVTRTAQRWSFISNL</sequence>
<keyword evidence="2" id="KW-1185">Reference proteome</keyword>
<proteinExistence type="predicted"/>
<dbReference type="Proteomes" id="UP000752696">
    <property type="component" value="Unassembled WGS sequence"/>
</dbReference>
<dbReference type="EMBL" id="CAJDYZ010000436">
    <property type="protein sequence ID" value="CAD1468318.1"/>
    <property type="molecule type" value="Genomic_DNA"/>
</dbReference>
<reference evidence="1" key="1">
    <citation type="submission" date="2020-07" db="EMBL/GenBank/DDBJ databases">
        <authorList>
            <person name="Nazaruddin N."/>
        </authorList>
    </citation>
    <scope>NUCLEOTIDE SEQUENCE</scope>
</reference>
<accession>A0A6V7GTM8</accession>
<comment type="caution">
    <text evidence="1">The sequence shown here is derived from an EMBL/GenBank/DDBJ whole genome shotgun (WGS) entry which is preliminary data.</text>
</comment>
<name>A0A6V7GTM8_9HYME</name>
<organism evidence="1 2">
    <name type="scientific">Heterotrigona itama</name>
    <dbReference type="NCBI Taxonomy" id="395501"/>
    <lineage>
        <taxon>Eukaryota</taxon>
        <taxon>Metazoa</taxon>
        <taxon>Ecdysozoa</taxon>
        <taxon>Arthropoda</taxon>
        <taxon>Hexapoda</taxon>
        <taxon>Insecta</taxon>
        <taxon>Pterygota</taxon>
        <taxon>Neoptera</taxon>
        <taxon>Endopterygota</taxon>
        <taxon>Hymenoptera</taxon>
        <taxon>Apocrita</taxon>
        <taxon>Aculeata</taxon>
        <taxon>Apoidea</taxon>
        <taxon>Anthophila</taxon>
        <taxon>Apidae</taxon>
        <taxon>Heterotrigona</taxon>
    </lineage>
</organism>
<gene>
    <name evidence="1" type="ORF">MHI_LOCUS37519</name>
</gene>
<evidence type="ECO:0000313" key="2">
    <source>
        <dbReference type="Proteomes" id="UP000752696"/>
    </source>
</evidence>
<evidence type="ECO:0000313" key="1">
    <source>
        <dbReference type="EMBL" id="CAD1468318.1"/>
    </source>
</evidence>
<dbReference type="AlphaFoldDB" id="A0A6V7GTM8"/>
<protein>
    <submittedName>
        <fullName evidence="1">Uncharacterized protein</fullName>
    </submittedName>
</protein>
<feature type="non-terminal residue" evidence="1">
    <location>
        <position position="1"/>
    </location>
</feature>